<dbReference type="AlphaFoldDB" id="A0A3D9C9X0"/>
<sequence>MYKLTDHVDIEIIAGQQLSAIPRMLIYDVEIVLTTANSIKEMDHEILTTYGSDKGWLFTENNDTFRFDTSDHLLTSIYFDYSEQEKEPDHKLDLIMNAKKIVGIPKLVQPSSFDLEPFEYRYCVPSSNILLGYGDIFLKSQNQCTELQITENISLLFNENHLYCAWLMKHPEQFLVNKIAPIEKYPVTPLLKKSFWDVFQFINQEKISLMEEEDIPTFHELLSLYKNIHSTSENNNGMKTLAEKLFNVADNFYSQEQMKFFH</sequence>
<reference evidence="2" key="1">
    <citation type="submission" date="2018-06" db="EMBL/GenBank/DDBJ databases">
        <authorList>
            <person name="Lum Nde A."/>
            <person name="Hugo C."/>
        </authorList>
    </citation>
    <scope>NUCLEOTIDE SEQUENCE [LARGE SCALE GENOMIC DNA]</scope>
    <source>
        <strain evidence="2">1_F178</strain>
    </source>
</reference>
<name>A0A3D9C9X0_9FLAO</name>
<dbReference type="EMBL" id="QNVT01000008">
    <property type="protein sequence ID" value="REC62498.1"/>
    <property type="molecule type" value="Genomic_DNA"/>
</dbReference>
<evidence type="ECO:0000313" key="2">
    <source>
        <dbReference type="Proteomes" id="UP000256686"/>
    </source>
</evidence>
<dbReference type="RefSeq" id="WP_115970694.1">
    <property type="nucleotide sequence ID" value="NZ_QNVT01000008.1"/>
</dbReference>
<proteinExistence type="predicted"/>
<accession>A0A3D9C9X0</accession>
<protein>
    <submittedName>
        <fullName evidence="1">Uncharacterized protein</fullName>
    </submittedName>
</protein>
<gene>
    <name evidence="1" type="ORF">DRF65_10420</name>
</gene>
<organism evidence="1 2">
    <name type="scientific">Chryseobacterium pennae</name>
    <dbReference type="NCBI Taxonomy" id="2258962"/>
    <lineage>
        <taxon>Bacteria</taxon>
        <taxon>Pseudomonadati</taxon>
        <taxon>Bacteroidota</taxon>
        <taxon>Flavobacteriia</taxon>
        <taxon>Flavobacteriales</taxon>
        <taxon>Weeksellaceae</taxon>
        <taxon>Chryseobacterium group</taxon>
        <taxon>Chryseobacterium</taxon>
    </lineage>
</organism>
<evidence type="ECO:0000313" key="1">
    <source>
        <dbReference type="EMBL" id="REC62498.1"/>
    </source>
</evidence>
<comment type="caution">
    <text evidence="1">The sequence shown here is derived from an EMBL/GenBank/DDBJ whole genome shotgun (WGS) entry which is preliminary data.</text>
</comment>
<keyword evidence="2" id="KW-1185">Reference proteome</keyword>
<dbReference type="Proteomes" id="UP000256686">
    <property type="component" value="Unassembled WGS sequence"/>
</dbReference>